<accession>A0A4R6BZ73</accession>
<dbReference type="PANTHER" id="PTHR43245:SF51">
    <property type="entry name" value="SHORT CHAIN DEHYDROGENASE_REDUCTASE FAMILY 42E, MEMBER 2"/>
    <property type="match status" value="1"/>
</dbReference>
<evidence type="ECO:0000313" key="2">
    <source>
        <dbReference type="EMBL" id="TDM13640.1"/>
    </source>
</evidence>
<evidence type="ECO:0000259" key="1">
    <source>
        <dbReference type="Pfam" id="PF07993"/>
    </source>
</evidence>
<keyword evidence="3" id="KW-1185">Reference proteome</keyword>
<dbReference type="PANTHER" id="PTHR43245">
    <property type="entry name" value="BIFUNCTIONAL POLYMYXIN RESISTANCE PROTEIN ARNA"/>
    <property type="match status" value="1"/>
</dbReference>
<dbReference type="AlphaFoldDB" id="A0A4R6BZ73"/>
<dbReference type="InterPro" id="IPR036291">
    <property type="entry name" value="NAD(P)-bd_dom_sf"/>
</dbReference>
<protein>
    <submittedName>
        <fullName evidence="2">NAD-dependent epimerase/dehydratase family protein</fullName>
    </submittedName>
</protein>
<dbReference type="Proteomes" id="UP000294843">
    <property type="component" value="Unassembled WGS sequence"/>
</dbReference>
<organism evidence="2 3">
    <name type="scientific">Macrococcus bovicus</name>
    <dbReference type="NCBI Taxonomy" id="69968"/>
    <lineage>
        <taxon>Bacteria</taxon>
        <taxon>Bacillati</taxon>
        <taxon>Bacillota</taxon>
        <taxon>Bacilli</taxon>
        <taxon>Bacillales</taxon>
        <taxon>Staphylococcaceae</taxon>
        <taxon>Macrococcus</taxon>
    </lineage>
</organism>
<dbReference type="SUPFAM" id="SSF51735">
    <property type="entry name" value="NAD(P)-binding Rossmann-fold domains"/>
    <property type="match status" value="1"/>
</dbReference>
<name>A0A4R6BZ73_9STAP</name>
<sequence>MNIFLTGATGFVGAELIKQLAKEHDLYILYRDAHKKEKLISQLPDASLHFVKGDITQENCGITEALPAMDYFYHLAALVKFDEELREDLFKINLEGTKHALALAETLQTQHFIYVSTAYTTGQNEYAKEMLHPLNTPVHNPYEESKLQAEHLVMQAPMKKSILRPAIIIGDSVTGAADSKFTLYGFMKALKIFRRKMSRTAMTQQFRLFGHDDGTSNLVPVDYVVKVLTHALRAEDKKIYHITNSRPPKNSEILAIIKKYLNFDQLIVAPESAGGDMTEEERLLNSYIAVFNPYFKKSVIFEDKNTVALLAERGDHPLNLTEEQLDRIIKTYLVQ</sequence>
<dbReference type="Pfam" id="PF07993">
    <property type="entry name" value="NAD_binding_4"/>
    <property type="match status" value="1"/>
</dbReference>
<reference evidence="2 3" key="1">
    <citation type="submission" date="2019-01" db="EMBL/GenBank/DDBJ databases">
        <title>Draft genome sequences of the type strains of six Macrococcus species.</title>
        <authorList>
            <person name="Mazhar S."/>
            <person name="Altermann E."/>
            <person name="Hill C."/>
            <person name="Mcauliffe O."/>
        </authorList>
    </citation>
    <scope>NUCLEOTIDE SEQUENCE [LARGE SCALE GENOMIC DNA]</scope>
    <source>
        <strain evidence="2 3">ATCC 51825</strain>
    </source>
</reference>
<comment type="caution">
    <text evidence="2">The sequence shown here is derived from an EMBL/GenBank/DDBJ whole genome shotgun (WGS) entry which is preliminary data.</text>
</comment>
<dbReference type="OrthoDB" id="9807212at2"/>
<dbReference type="InterPro" id="IPR050177">
    <property type="entry name" value="Lipid_A_modif_metabolic_enz"/>
</dbReference>
<dbReference type="EMBL" id="SCWF01000009">
    <property type="protein sequence ID" value="TDM13640.1"/>
    <property type="molecule type" value="Genomic_DNA"/>
</dbReference>
<gene>
    <name evidence="2" type="ORF">ERX55_08540</name>
</gene>
<feature type="domain" description="Thioester reductase (TE)" evidence="1">
    <location>
        <begin position="5"/>
        <end position="227"/>
    </location>
</feature>
<proteinExistence type="predicted"/>
<dbReference type="Gene3D" id="3.40.50.720">
    <property type="entry name" value="NAD(P)-binding Rossmann-like Domain"/>
    <property type="match status" value="1"/>
</dbReference>
<evidence type="ECO:0000313" key="3">
    <source>
        <dbReference type="Proteomes" id="UP000294843"/>
    </source>
</evidence>
<dbReference type="InterPro" id="IPR013120">
    <property type="entry name" value="FAR_NAD-bd"/>
</dbReference>